<reference evidence="1 2" key="1">
    <citation type="submission" date="2014-07" db="EMBL/GenBank/DDBJ databases">
        <authorList>
            <person name="Sibley D."/>
            <person name="Venepally P."/>
            <person name="Karamycheva S."/>
            <person name="Hadjithomas M."/>
            <person name="Khan A."/>
            <person name="Brunk B."/>
            <person name="Roos D."/>
            <person name="Caler E."/>
            <person name="Lorenzi H."/>
        </authorList>
    </citation>
    <scope>NUCLEOTIDE SEQUENCE [LARGE SCALE GENOMIC DNA]</scope>
    <source>
        <strain evidence="1 2">FOU</strain>
    </source>
</reference>
<comment type="caution">
    <text evidence="1">The sequence shown here is derived from an EMBL/GenBank/DDBJ whole genome shotgun (WGS) entry which is preliminary data.</text>
</comment>
<protein>
    <submittedName>
        <fullName evidence="1">Uncharacterized protein</fullName>
    </submittedName>
</protein>
<evidence type="ECO:0000313" key="1">
    <source>
        <dbReference type="EMBL" id="KFG48884.1"/>
    </source>
</evidence>
<accession>A0A086KWW6</accession>
<gene>
    <name evidence="1" type="ORF">TGFOU_404750</name>
</gene>
<dbReference type="AlphaFoldDB" id="A0A086KWW6"/>
<dbReference type="Proteomes" id="UP000028838">
    <property type="component" value="Unassembled WGS sequence"/>
</dbReference>
<sequence>MFFLQIQSTQAVDGRTSLFLSLSALHRAPHRSAVFGGRRDSGVFLSRCVLHLKKLFTLFLEFSVCYTHTGSAAAFEISLFFACFRLCWTVVISFCQRKRLSILGVSVDADTPDYISR</sequence>
<name>A0A086KWW6_TOXGO</name>
<proteinExistence type="predicted"/>
<evidence type="ECO:0000313" key="2">
    <source>
        <dbReference type="Proteomes" id="UP000028838"/>
    </source>
</evidence>
<organism evidence="1 2">
    <name type="scientific">Toxoplasma gondii FOU</name>
    <dbReference type="NCBI Taxonomy" id="943167"/>
    <lineage>
        <taxon>Eukaryota</taxon>
        <taxon>Sar</taxon>
        <taxon>Alveolata</taxon>
        <taxon>Apicomplexa</taxon>
        <taxon>Conoidasida</taxon>
        <taxon>Coccidia</taxon>
        <taxon>Eucoccidiorida</taxon>
        <taxon>Eimeriorina</taxon>
        <taxon>Sarcocystidae</taxon>
        <taxon>Toxoplasma</taxon>
    </lineage>
</organism>
<dbReference type="EMBL" id="AEYH02001621">
    <property type="protein sequence ID" value="KFG48884.1"/>
    <property type="molecule type" value="Genomic_DNA"/>
</dbReference>
<dbReference type="VEuPathDB" id="ToxoDB:TGFOU_404750"/>